<dbReference type="Pfam" id="PF20242">
    <property type="entry name" value="Emfourin"/>
    <property type="match status" value="1"/>
</dbReference>
<accession>A0ABW5CAJ4</accession>
<dbReference type="RefSeq" id="WP_377315741.1">
    <property type="nucleotide sequence ID" value="NZ_JBHUIY010000013.1"/>
</dbReference>
<evidence type="ECO:0000313" key="1">
    <source>
        <dbReference type="EMBL" id="MFD2233842.1"/>
    </source>
</evidence>
<keyword evidence="2" id="KW-1185">Reference proteome</keyword>
<evidence type="ECO:0000313" key="2">
    <source>
        <dbReference type="Proteomes" id="UP001597296"/>
    </source>
</evidence>
<dbReference type="InterPro" id="IPR049457">
    <property type="entry name" value="Emfourin"/>
</dbReference>
<organism evidence="1 2">
    <name type="scientific">Phaeospirillum tilakii</name>
    <dbReference type="NCBI Taxonomy" id="741673"/>
    <lineage>
        <taxon>Bacteria</taxon>
        <taxon>Pseudomonadati</taxon>
        <taxon>Pseudomonadota</taxon>
        <taxon>Alphaproteobacteria</taxon>
        <taxon>Rhodospirillales</taxon>
        <taxon>Rhodospirillaceae</taxon>
        <taxon>Phaeospirillum</taxon>
    </lineage>
</organism>
<sequence>MKVVIERQGGVAGIRRRRERDDADLTEAQRAALERIVTAAPTSVTGGAPDRFVYKIEVIHGDGSPQVMRVPESAMPEELKLITG</sequence>
<protein>
    <submittedName>
        <fullName evidence="1">Protealysin inhibitor emfourin</fullName>
    </submittedName>
</protein>
<dbReference type="EMBL" id="JBHUIY010000013">
    <property type="protein sequence ID" value="MFD2233842.1"/>
    <property type="molecule type" value="Genomic_DNA"/>
</dbReference>
<reference evidence="2" key="1">
    <citation type="journal article" date="2019" name="Int. J. Syst. Evol. Microbiol.">
        <title>The Global Catalogue of Microorganisms (GCM) 10K type strain sequencing project: providing services to taxonomists for standard genome sequencing and annotation.</title>
        <authorList>
            <consortium name="The Broad Institute Genomics Platform"/>
            <consortium name="The Broad Institute Genome Sequencing Center for Infectious Disease"/>
            <person name="Wu L."/>
            <person name="Ma J."/>
        </authorList>
    </citation>
    <scope>NUCLEOTIDE SEQUENCE [LARGE SCALE GENOMIC DNA]</scope>
    <source>
        <strain evidence="2">KCTC 15012</strain>
    </source>
</reference>
<gene>
    <name evidence="1" type="ORF">ACFSNB_08495</name>
</gene>
<dbReference type="Proteomes" id="UP001597296">
    <property type="component" value="Unassembled WGS sequence"/>
</dbReference>
<name>A0ABW5CAJ4_9PROT</name>
<comment type="caution">
    <text evidence="1">The sequence shown here is derived from an EMBL/GenBank/DDBJ whole genome shotgun (WGS) entry which is preliminary data.</text>
</comment>
<proteinExistence type="predicted"/>